<proteinExistence type="inferred from homology"/>
<feature type="compositionally biased region" description="Acidic residues" evidence="10">
    <location>
        <begin position="277"/>
        <end position="299"/>
    </location>
</feature>
<comment type="function">
    <text evidence="1">Directs RNA polymerase II nuclear import.</text>
</comment>
<evidence type="ECO:0000256" key="6">
    <source>
        <dbReference type="ARBA" id="ARBA00022448"/>
    </source>
</evidence>
<dbReference type="Pfam" id="PF08574">
    <property type="entry name" value="Iwr1"/>
    <property type="match status" value="1"/>
</dbReference>
<gene>
    <name evidence="12" type="ORF">NLI96_g915</name>
</gene>
<dbReference type="GO" id="GO:0015031">
    <property type="term" value="P:protein transport"/>
    <property type="evidence" value="ECO:0007669"/>
    <property type="project" value="UniProtKB-KW"/>
</dbReference>
<dbReference type="AlphaFoldDB" id="A0AAD5VDQ6"/>
<evidence type="ECO:0000256" key="5">
    <source>
        <dbReference type="ARBA" id="ARBA00017036"/>
    </source>
</evidence>
<evidence type="ECO:0000256" key="8">
    <source>
        <dbReference type="ARBA" id="ARBA00022927"/>
    </source>
</evidence>
<evidence type="ECO:0000259" key="11">
    <source>
        <dbReference type="Pfam" id="PF08574"/>
    </source>
</evidence>
<name>A0AAD5VDQ6_9APHY</name>
<keyword evidence="8" id="KW-0653">Protein transport</keyword>
<keyword evidence="9" id="KW-0539">Nucleus</keyword>
<comment type="caution">
    <text evidence="12">The sequence shown here is derived from an EMBL/GenBank/DDBJ whole genome shotgun (WGS) entry which is preliminary data.</text>
</comment>
<feature type="region of interest" description="Disordered" evidence="10">
    <location>
        <begin position="72"/>
        <end position="120"/>
    </location>
</feature>
<feature type="domain" description="Transcription factor Iwr1" evidence="11">
    <location>
        <begin position="212"/>
        <end position="280"/>
    </location>
</feature>
<protein>
    <recommendedName>
        <fullName evidence="5">Probable RNA polymerase II nuclear localization protein SLC7A6OS</fullName>
    </recommendedName>
</protein>
<reference evidence="12" key="1">
    <citation type="submission" date="2022-07" db="EMBL/GenBank/DDBJ databases">
        <title>Genome Sequence of Physisporinus lineatus.</title>
        <authorList>
            <person name="Buettner E."/>
        </authorList>
    </citation>
    <scope>NUCLEOTIDE SEQUENCE</scope>
    <source>
        <strain evidence="12">VT162</strain>
    </source>
</reference>
<dbReference type="InterPro" id="IPR040218">
    <property type="entry name" value="SLC7A6OS"/>
</dbReference>
<sequence length="313" mass="36011">MDVDQPANPHESYTILRIKRKRNEEPLDALVVDSGSKRKKTKARAGLNVFQFVETVERGAWDDEKQKKDIEARISSLARESTKEKSHSPNPQSLTPHIPPLQPTTPLQTQTKATQSFNQSSRNRLPVLSQLHRTPKVISKKEYDDQQRQQPKFKMYDAIPSASSLASAATAVPEEVDPEMEKFLPMLEEYLRVNEINLPVPDSPRSQESDEDDYVWDVFYQRPTTFQLLYEENLTLGTVTGLPPSTNDLFDSDSDSEFIDEDDEDSNAEDWYKNDYPDEEDPSTSDEDGSDEFHEDSDQEDFRSRDVDPYAWR</sequence>
<feature type="compositionally biased region" description="Basic and acidic residues" evidence="10">
    <location>
        <begin position="300"/>
        <end position="313"/>
    </location>
</feature>
<evidence type="ECO:0000256" key="2">
    <source>
        <dbReference type="ARBA" id="ARBA00004123"/>
    </source>
</evidence>
<evidence type="ECO:0000256" key="4">
    <source>
        <dbReference type="ARBA" id="ARBA00010218"/>
    </source>
</evidence>
<dbReference type="GO" id="GO:0005634">
    <property type="term" value="C:nucleus"/>
    <property type="evidence" value="ECO:0007669"/>
    <property type="project" value="UniProtKB-SubCell"/>
</dbReference>
<dbReference type="InterPro" id="IPR013883">
    <property type="entry name" value="TF_Iwr1_dom"/>
</dbReference>
<evidence type="ECO:0000256" key="3">
    <source>
        <dbReference type="ARBA" id="ARBA00004496"/>
    </source>
</evidence>
<dbReference type="Proteomes" id="UP001212997">
    <property type="component" value="Unassembled WGS sequence"/>
</dbReference>
<dbReference type="EMBL" id="JANAWD010000017">
    <property type="protein sequence ID" value="KAJ3491135.1"/>
    <property type="molecule type" value="Genomic_DNA"/>
</dbReference>
<evidence type="ECO:0000256" key="7">
    <source>
        <dbReference type="ARBA" id="ARBA00022490"/>
    </source>
</evidence>
<evidence type="ECO:0000256" key="1">
    <source>
        <dbReference type="ARBA" id="ARBA00003202"/>
    </source>
</evidence>
<keyword evidence="7" id="KW-0963">Cytoplasm</keyword>
<evidence type="ECO:0000256" key="10">
    <source>
        <dbReference type="SAM" id="MobiDB-lite"/>
    </source>
</evidence>
<feature type="region of interest" description="Disordered" evidence="10">
    <location>
        <begin position="240"/>
        <end position="313"/>
    </location>
</feature>
<dbReference type="PANTHER" id="PTHR31196:SF2">
    <property type="entry name" value="RNA POLYMERASE II NUCLEAR LOCALIZATION PROTEIN SLC7A6OS-RELATED"/>
    <property type="match status" value="1"/>
</dbReference>
<evidence type="ECO:0000256" key="9">
    <source>
        <dbReference type="ARBA" id="ARBA00023242"/>
    </source>
</evidence>
<accession>A0AAD5VDQ6</accession>
<comment type="similarity">
    <text evidence="4">Belongs to the IWR1/SLC7A6OS family.</text>
</comment>
<evidence type="ECO:0000313" key="13">
    <source>
        <dbReference type="Proteomes" id="UP001212997"/>
    </source>
</evidence>
<comment type="subcellular location">
    <subcellularLocation>
        <location evidence="3">Cytoplasm</location>
    </subcellularLocation>
    <subcellularLocation>
        <location evidence="2">Nucleus</location>
    </subcellularLocation>
</comment>
<organism evidence="12 13">
    <name type="scientific">Meripilus lineatus</name>
    <dbReference type="NCBI Taxonomy" id="2056292"/>
    <lineage>
        <taxon>Eukaryota</taxon>
        <taxon>Fungi</taxon>
        <taxon>Dikarya</taxon>
        <taxon>Basidiomycota</taxon>
        <taxon>Agaricomycotina</taxon>
        <taxon>Agaricomycetes</taxon>
        <taxon>Polyporales</taxon>
        <taxon>Meripilaceae</taxon>
        <taxon>Meripilus</taxon>
    </lineage>
</organism>
<evidence type="ECO:0000313" key="12">
    <source>
        <dbReference type="EMBL" id="KAJ3491135.1"/>
    </source>
</evidence>
<keyword evidence="6" id="KW-0813">Transport</keyword>
<keyword evidence="13" id="KW-1185">Reference proteome</keyword>
<dbReference type="GO" id="GO:0005737">
    <property type="term" value="C:cytoplasm"/>
    <property type="evidence" value="ECO:0007669"/>
    <property type="project" value="UniProtKB-SubCell"/>
</dbReference>
<dbReference type="GO" id="GO:0032502">
    <property type="term" value="P:developmental process"/>
    <property type="evidence" value="ECO:0007669"/>
    <property type="project" value="TreeGrafter"/>
</dbReference>
<dbReference type="PANTHER" id="PTHR31196">
    <property type="entry name" value="RNA POLYMERASE II NUCLEAR LOCALIZATION PROTEIN SLC7A6OS-RELATED"/>
    <property type="match status" value="1"/>
</dbReference>
<feature type="compositionally biased region" description="Acidic residues" evidence="10">
    <location>
        <begin position="250"/>
        <end position="268"/>
    </location>
</feature>